<proteinExistence type="predicted"/>
<dbReference type="Proteomes" id="UP000481583">
    <property type="component" value="Unassembled WGS sequence"/>
</dbReference>
<dbReference type="InterPro" id="IPR011009">
    <property type="entry name" value="Kinase-like_dom_sf"/>
</dbReference>
<comment type="caution">
    <text evidence="2">The sequence shown here is derived from an EMBL/GenBank/DDBJ whole genome shotgun (WGS) entry which is preliminary data.</text>
</comment>
<organism evidence="2 3">
    <name type="scientific">Streptomyces coryli</name>
    <dbReference type="NCBI Taxonomy" id="1128680"/>
    <lineage>
        <taxon>Bacteria</taxon>
        <taxon>Bacillati</taxon>
        <taxon>Actinomycetota</taxon>
        <taxon>Actinomycetes</taxon>
        <taxon>Kitasatosporales</taxon>
        <taxon>Streptomycetaceae</taxon>
        <taxon>Streptomyces</taxon>
    </lineage>
</organism>
<dbReference type="EMBL" id="JAAKZV010000027">
    <property type="protein sequence ID" value="NGN64094.1"/>
    <property type="molecule type" value="Genomic_DNA"/>
</dbReference>
<dbReference type="SUPFAM" id="SSF56112">
    <property type="entry name" value="Protein kinase-like (PK-like)"/>
    <property type="match status" value="1"/>
</dbReference>
<evidence type="ECO:0000259" key="1">
    <source>
        <dbReference type="Pfam" id="PF01636"/>
    </source>
</evidence>
<dbReference type="PANTHER" id="PTHR40086">
    <property type="entry name" value="PHOSPHOTRANSFERASE YTMP-RELATED"/>
    <property type="match status" value="1"/>
</dbReference>
<dbReference type="AlphaFoldDB" id="A0A6G4TW28"/>
<keyword evidence="3" id="KW-1185">Reference proteome</keyword>
<reference evidence="2 3" key="1">
    <citation type="submission" date="2020-02" db="EMBL/GenBank/DDBJ databases">
        <title>Whole-genome analyses of novel actinobacteria.</title>
        <authorList>
            <person name="Sahin N."/>
        </authorList>
    </citation>
    <scope>NUCLEOTIDE SEQUENCE [LARGE SCALE GENOMIC DNA]</scope>
    <source>
        <strain evidence="2 3">A7024</strain>
    </source>
</reference>
<protein>
    <submittedName>
        <fullName evidence="2">Aminoglycoside phosphotransferase family protein</fullName>
    </submittedName>
</protein>
<dbReference type="InterPro" id="IPR052077">
    <property type="entry name" value="CcrZ_PhaseVar_Mediator"/>
</dbReference>
<feature type="domain" description="Aminoglycoside phosphotransferase" evidence="1">
    <location>
        <begin position="42"/>
        <end position="259"/>
    </location>
</feature>
<keyword evidence="2" id="KW-0808">Transferase</keyword>
<evidence type="ECO:0000313" key="3">
    <source>
        <dbReference type="Proteomes" id="UP000481583"/>
    </source>
</evidence>
<evidence type="ECO:0000313" key="2">
    <source>
        <dbReference type="EMBL" id="NGN64094.1"/>
    </source>
</evidence>
<sequence>MNKRHPGRRLLAGYHNRNYVAPLGKGLAAIAGCAPGTYAKFRIPLRTLEVVPRCWEDEQDVLDAVQGHVRHVPTPLARVGKKQALHTYVEGLPLGYRYARGDRIDQRVLVRIVEVMKQIADVPSAAVPPRPQGWPKSGDSPEFLRQLVRFAEQRVRQRYRSDFGGLFDSVGIPHDVVTRFDKPAAGLARRDFCLLHTDLHRGNLVLLPGGDELLVIDWEIALYGDPLHELATHLVRMGYRDEEWETVVELWKQRFGRGHEIDYDLAVYVAFERAQSVLTDTMRAAQSLKSHPSPWALAGAAENISRALAVAEIQPPKQREISQALRAWLRHRSAPAPSRT</sequence>
<dbReference type="PANTHER" id="PTHR40086:SF1">
    <property type="entry name" value="CELL CYCLE REGULATOR CCRZ"/>
    <property type="match status" value="1"/>
</dbReference>
<dbReference type="Pfam" id="PF01636">
    <property type="entry name" value="APH"/>
    <property type="match status" value="1"/>
</dbReference>
<name>A0A6G4TW28_9ACTN</name>
<gene>
    <name evidence="2" type="ORF">G5C51_09280</name>
</gene>
<dbReference type="GO" id="GO:0016740">
    <property type="term" value="F:transferase activity"/>
    <property type="evidence" value="ECO:0007669"/>
    <property type="project" value="UniProtKB-KW"/>
</dbReference>
<dbReference type="Gene3D" id="3.90.1200.10">
    <property type="match status" value="1"/>
</dbReference>
<dbReference type="InterPro" id="IPR002575">
    <property type="entry name" value="Aminoglycoside_PTrfase"/>
</dbReference>
<accession>A0A6G4TW28</accession>